<dbReference type="Proteomes" id="UP001054854">
    <property type="component" value="Unassembled WGS sequence"/>
</dbReference>
<evidence type="ECO:0000313" key="3">
    <source>
        <dbReference type="Proteomes" id="UP001054854"/>
    </source>
</evidence>
<comment type="caution">
    <text evidence="2">The sequence shown here is derived from an EMBL/GenBank/DDBJ whole genome shotgun (WGS) entry which is preliminary data.</text>
</comment>
<sequence>MIPSQLPRAKDTTAAAMARTQTARVQRARRGMGSAPVGGCDTPAIVPHAPPEGPGAPGAAVAGGRPQTSVTRSPAWAL</sequence>
<proteinExistence type="predicted"/>
<dbReference type="EMBL" id="BNEK01000003">
    <property type="protein sequence ID" value="GHJ28892.1"/>
    <property type="molecule type" value="Genomic_DNA"/>
</dbReference>
<accession>A0ABQ3TZT7</accession>
<protein>
    <submittedName>
        <fullName evidence="2">Uncharacterized protein</fullName>
    </submittedName>
</protein>
<gene>
    <name evidence="2" type="ORF">TPA0910_33250</name>
</gene>
<keyword evidence="3" id="KW-1185">Reference proteome</keyword>
<name>A0ABQ3TZT7_STRHY</name>
<feature type="region of interest" description="Disordered" evidence="1">
    <location>
        <begin position="28"/>
        <end position="78"/>
    </location>
</feature>
<evidence type="ECO:0000313" key="2">
    <source>
        <dbReference type="EMBL" id="GHJ28892.1"/>
    </source>
</evidence>
<organism evidence="2 3">
    <name type="scientific">Streptomyces hygroscopicus</name>
    <dbReference type="NCBI Taxonomy" id="1912"/>
    <lineage>
        <taxon>Bacteria</taxon>
        <taxon>Bacillati</taxon>
        <taxon>Actinomycetota</taxon>
        <taxon>Actinomycetes</taxon>
        <taxon>Kitasatosporales</taxon>
        <taxon>Streptomycetaceae</taxon>
        <taxon>Streptomyces</taxon>
        <taxon>Streptomyces violaceusniger group</taxon>
    </lineage>
</organism>
<reference evidence="2" key="1">
    <citation type="submission" date="2024-05" db="EMBL/GenBank/DDBJ databases">
        <title>Whole genome shotgun sequence of Streptomyces hygroscopicus NBRC 113678.</title>
        <authorList>
            <person name="Komaki H."/>
            <person name="Tamura T."/>
        </authorList>
    </citation>
    <scope>NUCLEOTIDE SEQUENCE</scope>
    <source>
        <strain evidence="2">N11-34</strain>
    </source>
</reference>
<evidence type="ECO:0000256" key="1">
    <source>
        <dbReference type="SAM" id="MobiDB-lite"/>
    </source>
</evidence>